<dbReference type="SUPFAM" id="SSF50692">
    <property type="entry name" value="ADC-like"/>
    <property type="match status" value="1"/>
</dbReference>
<dbReference type="Proteomes" id="UP000003288">
    <property type="component" value="Unassembled WGS sequence"/>
</dbReference>
<keyword evidence="1" id="KW-0004">4Fe-4S</keyword>
<dbReference type="PANTHER" id="PTHR43105:SF9">
    <property type="entry name" value="NADPH-FE(3+) OXIDOREDUCTASE SUBUNIT ALPHA"/>
    <property type="match status" value="1"/>
</dbReference>
<dbReference type="GO" id="GO:0043546">
    <property type="term" value="F:molybdopterin cofactor binding"/>
    <property type="evidence" value="ECO:0007669"/>
    <property type="project" value="InterPro"/>
</dbReference>
<dbReference type="CDD" id="cd00508">
    <property type="entry name" value="MopB_CT_Fdh-Nap-like"/>
    <property type="match status" value="1"/>
</dbReference>
<dbReference type="InterPro" id="IPR006963">
    <property type="entry name" value="Mopterin_OxRdtase_4Fe-4S_dom"/>
</dbReference>
<reference evidence="7 8" key="1">
    <citation type="journal article" date="2011" name="Stand. Genomic Sci.">
        <title>Draft genome sequence of Caminibacter mediatlanticus strain TB-2, an epsilonproteobacterium isolated from a deep-sea hydrothermal vent.</title>
        <authorList>
            <person name="Giovannelli D."/>
            <person name="Ferriera S."/>
            <person name="Johnson J."/>
            <person name="Kravitz S."/>
            <person name="Perez-Rodriguez I."/>
            <person name="Ricci J."/>
            <person name="O'Brien C."/>
            <person name="Voordeckers J.W."/>
            <person name="Bini E."/>
            <person name="Vetriani C."/>
        </authorList>
    </citation>
    <scope>NUCLEOTIDE SEQUENCE [LARGE SCALE GENOMIC DNA]</scope>
    <source>
        <strain evidence="7 8">TB-2</strain>
    </source>
</reference>
<dbReference type="Gene3D" id="2.20.25.90">
    <property type="entry name" value="ADC-like domains"/>
    <property type="match status" value="1"/>
</dbReference>
<protein>
    <submittedName>
        <fullName evidence="7">Nitrate reductase narB</fullName>
    </submittedName>
</protein>
<dbReference type="InterPro" id="IPR027467">
    <property type="entry name" value="MopterinOxRdtase_cofactor_BS"/>
</dbReference>
<accession>A0AAI9AHG1</accession>
<organism evidence="7 8">
    <name type="scientific">Caminibacter mediatlanticus TB-2</name>
    <dbReference type="NCBI Taxonomy" id="391592"/>
    <lineage>
        <taxon>Bacteria</taxon>
        <taxon>Pseudomonadati</taxon>
        <taxon>Campylobacterota</taxon>
        <taxon>Epsilonproteobacteria</taxon>
        <taxon>Nautiliales</taxon>
        <taxon>Nautiliaceae</taxon>
        <taxon>Caminibacter</taxon>
    </lineage>
</organism>
<dbReference type="GO" id="GO:0051539">
    <property type="term" value="F:4 iron, 4 sulfur cluster binding"/>
    <property type="evidence" value="ECO:0007669"/>
    <property type="project" value="UniProtKB-KW"/>
</dbReference>
<evidence type="ECO:0000259" key="6">
    <source>
        <dbReference type="SMART" id="SM00926"/>
    </source>
</evidence>
<dbReference type="InterPro" id="IPR009010">
    <property type="entry name" value="Asp_de-COase-like_dom_sf"/>
</dbReference>
<dbReference type="AlphaFoldDB" id="A0AAI9AHG1"/>
<dbReference type="GO" id="GO:0045333">
    <property type="term" value="P:cellular respiration"/>
    <property type="evidence" value="ECO:0007669"/>
    <property type="project" value="UniProtKB-ARBA"/>
</dbReference>
<comment type="caution">
    <text evidence="7">The sequence shown here is derived from an EMBL/GenBank/DDBJ whole genome shotgun (WGS) entry which is preliminary data.</text>
</comment>
<keyword evidence="2" id="KW-0479">Metal-binding</keyword>
<name>A0AAI9AHG1_9BACT</name>
<dbReference type="Gene3D" id="3.40.228.10">
    <property type="entry name" value="Dimethylsulfoxide Reductase, domain 2"/>
    <property type="match status" value="1"/>
</dbReference>
<dbReference type="GO" id="GO:0016020">
    <property type="term" value="C:membrane"/>
    <property type="evidence" value="ECO:0007669"/>
    <property type="project" value="TreeGrafter"/>
</dbReference>
<evidence type="ECO:0000256" key="5">
    <source>
        <dbReference type="ARBA" id="ARBA00023014"/>
    </source>
</evidence>
<dbReference type="SUPFAM" id="SSF53706">
    <property type="entry name" value="Formate dehydrogenase/DMSO reductase, domains 1-3"/>
    <property type="match status" value="1"/>
</dbReference>
<keyword evidence="3" id="KW-0560">Oxidoreductase</keyword>
<evidence type="ECO:0000256" key="1">
    <source>
        <dbReference type="ARBA" id="ARBA00022485"/>
    </source>
</evidence>
<dbReference type="Pfam" id="PF04879">
    <property type="entry name" value="Molybdop_Fe4S4"/>
    <property type="match status" value="1"/>
</dbReference>
<evidence type="ECO:0000256" key="3">
    <source>
        <dbReference type="ARBA" id="ARBA00023002"/>
    </source>
</evidence>
<dbReference type="Gene3D" id="2.40.40.20">
    <property type="match status" value="1"/>
</dbReference>
<dbReference type="InterPro" id="IPR006656">
    <property type="entry name" value="Mopterin_OxRdtase"/>
</dbReference>
<evidence type="ECO:0000313" key="7">
    <source>
        <dbReference type="EMBL" id="EDM23738.1"/>
    </source>
</evidence>
<dbReference type="GO" id="GO:0016491">
    <property type="term" value="F:oxidoreductase activity"/>
    <property type="evidence" value="ECO:0007669"/>
    <property type="project" value="UniProtKB-KW"/>
</dbReference>
<dbReference type="Pfam" id="PF01568">
    <property type="entry name" value="Molydop_binding"/>
    <property type="match status" value="1"/>
</dbReference>
<dbReference type="GO" id="GO:0046872">
    <property type="term" value="F:metal ion binding"/>
    <property type="evidence" value="ECO:0007669"/>
    <property type="project" value="UniProtKB-KW"/>
</dbReference>
<proteinExistence type="predicted"/>
<keyword evidence="5" id="KW-0411">Iron-sulfur</keyword>
<evidence type="ECO:0000313" key="8">
    <source>
        <dbReference type="Proteomes" id="UP000003288"/>
    </source>
</evidence>
<sequence length="647" mass="73465">MTKTICSYCGVGCGFEVEGKVKGDKTHPSNEGLICKKGSLEDKVVNNRILKPLFRENKEDEFREISYEEAIKIVANKIKNTSPQKIGFYLSGQLLNEDYYIANKLAKGFIKTNNVDTNSRTCMASAVVGYKKVIGSDYVPLIMEDALNCDLYILAGSNIAEAHIVFFNRVKKAKKKGLKVVVIDPRFTKTAEIADLYIDINVGGDIYLFLAMQRKFLDDGMIDFEFLRKKAEFSEDFFENLKQINIDEYLKRAGVSKDKFEKLIELWKSNQNIVGSWTMGLNQSSEGVEKNIAFINLFLLTGKMFKNLNGPLSLTGQPNAMGGREVGGLATTLAVHLDYTPENVKKVEEFWGTTAIPTKIGLTADEMVKKGNLECLIVAHTDPVYHLPNRHETEKAFREIDLVVELNAYKWSETSKFANLIIPVAPWGEKEGTQTNLDRVITLQKPFRKKLAKQDWEVFADIGKALGFSGFDFSSSKEVFNEYKEMTRLSPDMNIYECDYDELENKPFRWGKNLDNAIGGKAKLIWVDKQNRSLMPNEEYLFLLITTRLANHWHSMTKTAQVIKDEVEFVEMNEEDMRNLGINDGEIVKVKSKFGETTLKAKKSKIKKGVVAIPMHLRIVNYLTNNILDPLSKEPDYNHTPVKVEKC</sequence>
<dbReference type="PANTHER" id="PTHR43105">
    <property type="entry name" value="RESPIRATORY NITRATE REDUCTASE"/>
    <property type="match status" value="1"/>
</dbReference>
<dbReference type="Gene3D" id="3.40.50.740">
    <property type="match status" value="1"/>
</dbReference>
<gene>
    <name evidence="7" type="ORF">CMTB2_00684</name>
</gene>
<dbReference type="RefSeq" id="WP_007474239.1">
    <property type="nucleotide sequence ID" value="NZ_ABCJ01000003.1"/>
</dbReference>
<dbReference type="Pfam" id="PF00384">
    <property type="entry name" value="Molybdopterin"/>
    <property type="match status" value="1"/>
</dbReference>
<dbReference type="InterPro" id="IPR050123">
    <property type="entry name" value="Prok_molybdopt-oxidoreductase"/>
</dbReference>
<evidence type="ECO:0000256" key="2">
    <source>
        <dbReference type="ARBA" id="ARBA00022723"/>
    </source>
</evidence>
<dbReference type="EMBL" id="ABCJ01000003">
    <property type="protein sequence ID" value="EDM23738.1"/>
    <property type="molecule type" value="Genomic_DNA"/>
</dbReference>
<dbReference type="SMART" id="SM00926">
    <property type="entry name" value="Molybdop_Fe4S4"/>
    <property type="match status" value="1"/>
</dbReference>
<dbReference type="InterPro" id="IPR006657">
    <property type="entry name" value="MoPterin_dinucl-bd_dom"/>
</dbReference>
<keyword evidence="4" id="KW-0408">Iron</keyword>
<evidence type="ECO:0000256" key="4">
    <source>
        <dbReference type="ARBA" id="ARBA00023004"/>
    </source>
</evidence>
<feature type="domain" description="4Fe-4S Mo/W bis-MGD-type" evidence="6">
    <location>
        <begin position="1"/>
        <end position="47"/>
    </location>
</feature>
<dbReference type="PROSITE" id="PS00551">
    <property type="entry name" value="MOLYBDOPTERIN_PROK_1"/>
    <property type="match status" value="1"/>
</dbReference>